<sequence>MTTQDATITGATPKSCAKEVRAMLAHMPLDDTVHGASKTVWRPKTPLWMPKAGPQVALSLPTSNKETSRSTPYTLIIEF</sequence>
<accession>A0A7J7H628</accession>
<reference evidence="1 2" key="2">
    <citation type="submission" date="2020-07" db="EMBL/GenBank/DDBJ databases">
        <title>Genome assembly of wild tea tree DASZ reveals pedigree and selection history of tea varieties.</title>
        <authorList>
            <person name="Zhang W."/>
        </authorList>
    </citation>
    <scope>NUCLEOTIDE SEQUENCE [LARGE SCALE GENOMIC DNA]</scope>
    <source>
        <strain evidence="2">cv. G240</strain>
        <tissue evidence="1">Leaf</tissue>
    </source>
</reference>
<organism evidence="1 2">
    <name type="scientific">Camellia sinensis</name>
    <name type="common">Tea plant</name>
    <name type="synonym">Thea sinensis</name>
    <dbReference type="NCBI Taxonomy" id="4442"/>
    <lineage>
        <taxon>Eukaryota</taxon>
        <taxon>Viridiplantae</taxon>
        <taxon>Streptophyta</taxon>
        <taxon>Embryophyta</taxon>
        <taxon>Tracheophyta</taxon>
        <taxon>Spermatophyta</taxon>
        <taxon>Magnoliopsida</taxon>
        <taxon>eudicotyledons</taxon>
        <taxon>Gunneridae</taxon>
        <taxon>Pentapetalae</taxon>
        <taxon>asterids</taxon>
        <taxon>Ericales</taxon>
        <taxon>Theaceae</taxon>
        <taxon>Camellia</taxon>
    </lineage>
</organism>
<evidence type="ECO:0000313" key="1">
    <source>
        <dbReference type="EMBL" id="KAF5947158.1"/>
    </source>
</evidence>
<gene>
    <name evidence="1" type="ORF">HYC85_013115</name>
</gene>
<name>A0A7J7H628_CAMSI</name>
<dbReference type="EMBL" id="JACBKZ010000006">
    <property type="protein sequence ID" value="KAF5947158.1"/>
    <property type="molecule type" value="Genomic_DNA"/>
</dbReference>
<dbReference type="AlphaFoldDB" id="A0A7J7H628"/>
<protein>
    <submittedName>
        <fullName evidence="1">Uncharacterized protein</fullName>
    </submittedName>
</protein>
<evidence type="ECO:0000313" key="2">
    <source>
        <dbReference type="Proteomes" id="UP000593564"/>
    </source>
</evidence>
<keyword evidence="2" id="KW-1185">Reference proteome</keyword>
<reference evidence="2" key="1">
    <citation type="journal article" date="2020" name="Nat. Commun.">
        <title>Genome assembly of wild tea tree DASZ reveals pedigree and selection history of tea varieties.</title>
        <authorList>
            <person name="Zhang W."/>
            <person name="Zhang Y."/>
            <person name="Qiu H."/>
            <person name="Guo Y."/>
            <person name="Wan H."/>
            <person name="Zhang X."/>
            <person name="Scossa F."/>
            <person name="Alseekh S."/>
            <person name="Zhang Q."/>
            <person name="Wang P."/>
            <person name="Xu L."/>
            <person name="Schmidt M.H."/>
            <person name="Jia X."/>
            <person name="Li D."/>
            <person name="Zhu A."/>
            <person name="Guo F."/>
            <person name="Chen W."/>
            <person name="Ni D."/>
            <person name="Usadel B."/>
            <person name="Fernie A.R."/>
            <person name="Wen W."/>
        </authorList>
    </citation>
    <scope>NUCLEOTIDE SEQUENCE [LARGE SCALE GENOMIC DNA]</scope>
    <source>
        <strain evidence="2">cv. G240</strain>
    </source>
</reference>
<comment type="caution">
    <text evidence="1">The sequence shown here is derived from an EMBL/GenBank/DDBJ whole genome shotgun (WGS) entry which is preliminary data.</text>
</comment>
<proteinExistence type="predicted"/>
<dbReference type="Proteomes" id="UP000593564">
    <property type="component" value="Unassembled WGS sequence"/>
</dbReference>